<keyword evidence="2" id="KW-0812">Transmembrane</keyword>
<evidence type="ECO:0000313" key="4">
    <source>
        <dbReference type="Proteomes" id="UP000192674"/>
    </source>
</evidence>
<proteinExistence type="predicted"/>
<feature type="compositionally biased region" description="Low complexity" evidence="1">
    <location>
        <begin position="134"/>
        <end position="145"/>
    </location>
</feature>
<protein>
    <submittedName>
        <fullName evidence="3">Uncharacterized protein</fullName>
    </submittedName>
</protein>
<keyword evidence="4" id="KW-1185">Reference proteome</keyword>
<dbReference type="SUPFAM" id="SSF51004">
    <property type="entry name" value="C-terminal (heme d1) domain of cytochrome cd1-nitrite reductase"/>
    <property type="match status" value="1"/>
</dbReference>
<gene>
    <name evidence="3" type="ORF">SAMN05661093_07781</name>
</gene>
<accession>A0A1Y5Y097</accession>
<sequence length="153" mass="15500">MWVIGAAAVVVAIAVAVASLAGVVMLGMDQAHQAPWVRLHGGAAWLASSQTGQLTLLDGASAEVAARVPVAPPGAPLRSGQFGSTGYTLNQRDGSVVRVDGATLQPSNPAPLSADRIFPAAQALYALDSARGLLTPTDPATLTPPRRSALSRG</sequence>
<dbReference type="AlphaFoldDB" id="A0A1Y5Y097"/>
<reference evidence="3 4" key="1">
    <citation type="submission" date="2017-04" db="EMBL/GenBank/DDBJ databases">
        <authorList>
            <person name="Afonso C.L."/>
            <person name="Miller P.J."/>
            <person name="Scott M.A."/>
            <person name="Spackman E."/>
            <person name="Goraichik I."/>
            <person name="Dimitrov K.M."/>
            <person name="Suarez D.L."/>
            <person name="Swayne D.E."/>
        </authorList>
    </citation>
    <scope>NUCLEOTIDE SEQUENCE [LARGE SCALE GENOMIC DNA]</scope>
    <source>
        <strain evidence="3 4">DSM 43828</strain>
    </source>
</reference>
<evidence type="ECO:0000256" key="2">
    <source>
        <dbReference type="SAM" id="Phobius"/>
    </source>
</evidence>
<name>A0A1Y5Y097_KIBAR</name>
<feature type="region of interest" description="Disordered" evidence="1">
    <location>
        <begin position="134"/>
        <end position="153"/>
    </location>
</feature>
<dbReference type="Proteomes" id="UP000192674">
    <property type="component" value="Unassembled WGS sequence"/>
</dbReference>
<keyword evidence="2" id="KW-1133">Transmembrane helix</keyword>
<dbReference type="EMBL" id="FWXV01000008">
    <property type="protein sequence ID" value="SMD23000.1"/>
    <property type="molecule type" value="Genomic_DNA"/>
</dbReference>
<keyword evidence="2" id="KW-0472">Membrane</keyword>
<dbReference type="InterPro" id="IPR011048">
    <property type="entry name" value="Haem_d1_sf"/>
</dbReference>
<feature type="transmembrane region" description="Helical" evidence="2">
    <location>
        <begin position="6"/>
        <end position="28"/>
    </location>
</feature>
<organism evidence="3 4">
    <name type="scientific">Kibdelosporangium aridum</name>
    <dbReference type="NCBI Taxonomy" id="2030"/>
    <lineage>
        <taxon>Bacteria</taxon>
        <taxon>Bacillati</taxon>
        <taxon>Actinomycetota</taxon>
        <taxon>Actinomycetes</taxon>
        <taxon>Pseudonocardiales</taxon>
        <taxon>Pseudonocardiaceae</taxon>
        <taxon>Kibdelosporangium</taxon>
    </lineage>
</organism>
<evidence type="ECO:0000313" key="3">
    <source>
        <dbReference type="EMBL" id="SMD23000.1"/>
    </source>
</evidence>
<evidence type="ECO:0000256" key="1">
    <source>
        <dbReference type="SAM" id="MobiDB-lite"/>
    </source>
</evidence>